<dbReference type="FunFam" id="1.10.10.60:FF:000679">
    <property type="entry name" value="Homeobox protein aristaless"/>
    <property type="match status" value="1"/>
</dbReference>
<comment type="caution">
    <text evidence="10">The sequence shown here is derived from an EMBL/GenBank/DDBJ whole genome shotgun (WGS) entry which is preliminary data.</text>
</comment>
<dbReference type="Gene3D" id="1.10.10.60">
    <property type="entry name" value="Homeodomain-like"/>
    <property type="match status" value="1"/>
</dbReference>
<evidence type="ECO:0000256" key="6">
    <source>
        <dbReference type="RuleBase" id="RU000682"/>
    </source>
</evidence>
<keyword evidence="3 5" id="KW-0371">Homeobox</keyword>
<dbReference type="AlphaFoldDB" id="A0A1D1W0G3"/>
<feature type="compositionally biased region" description="Basic and acidic residues" evidence="7">
    <location>
        <begin position="355"/>
        <end position="368"/>
    </location>
</feature>
<keyword evidence="4 5" id="KW-0539">Nucleus</keyword>
<proteinExistence type="predicted"/>
<dbReference type="GO" id="GO:0000981">
    <property type="term" value="F:DNA-binding transcription factor activity, RNA polymerase II-specific"/>
    <property type="evidence" value="ECO:0007669"/>
    <property type="project" value="InterPro"/>
</dbReference>
<dbReference type="OrthoDB" id="6159439at2759"/>
<feature type="compositionally biased region" description="Low complexity" evidence="7">
    <location>
        <begin position="344"/>
        <end position="354"/>
    </location>
</feature>
<reference evidence="10 11" key="1">
    <citation type="journal article" date="2016" name="Nat. Commun.">
        <title>Extremotolerant tardigrade genome and improved radiotolerance of human cultured cells by tardigrade-unique protein.</title>
        <authorList>
            <person name="Hashimoto T."/>
            <person name="Horikawa D.D."/>
            <person name="Saito Y."/>
            <person name="Kuwahara H."/>
            <person name="Kozuka-Hata H."/>
            <person name="Shin-I T."/>
            <person name="Minakuchi Y."/>
            <person name="Ohishi K."/>
            <person name="Motoyama A."/>
            <person name="Aizu T."/>
            <person name="Enomoto A."/>
            <person name="Kondo K."/>
            <person name="Tanaka S."/>
            <person name="Hara Y."/>
            <person name="Koshikawa S."/>
            <person name="Sagara H."/>
            <person name="Miura T."/>
            <person name="Yokobori S."/>
            <person name="Miyagawa K."/>
            <person name="Suzuki Y."/>
            <person name="Kubo T."/>
            <person name="Oyama M."/>
            <person name="Kohara Y."/>
            <person name="Fujiyama A."/>
            <person name="Arakawa K."/>
            <person name="Katayama T."/>
            <person name="Toyoda A."/>
            <person name="Kunieda T."/>
        </authorList>
    </citation>
    <scope>NUCLEOTIDE SEQUENCE [LARGE SCALE GENOMIC DNA]</scope>
    <source>
        <strain evidence="10 11">YOKOZUNA-1</strain>
    </source>
</reference>
<dbReference type="InterPro" id="IPR003654">
    <property type="entry name" value="OAR_dom"/>
</dbReference>
<dbReference type="InterPro" id="IPR050649">
    <property type="entry name" value="Paired_Homeobox_TFs"/>
</dbReference>
<dbReference type="STRING" id="947166.A0A1D1W0G3"/>
<feature type="compositionally biased region" description="Basic and acidic residues" evidence="7">
    <location>
        <begin position="24"/>
        <end position="42"/>
    </location>
</feature>
<dbReference type="PROSITE" id="PS50071">
    <property type="entry name" value="HOMEOBOX_2"/>
    <property type="match status" value="1"/>
</dbReference>
<dbReference type="PANTHER" id="PTHR24329:SF543">
    <property type="entry name" value="FI01017P-RELATED"/>
    <property type="match status" value="1"/>
</dbReference>
<evidence type="ECO:0000256" key="4">
    <source>
        <dbReference type="ARBA" id="ARBA00023242"/>
    </source>
</evidence>
<evidence type="ECO:0008006" key="12">
    <source>
        <dbReference type="Google" id="ProtNLM"/>
    </source>
</evidence>
<dbReference type="SUPFAM" id="SSF46689">
    <property type="entry name" value="Homeodomain-like"/>
    <property type="match status" value="1"/>
</dbReference>
<evidence type="ECO:0000259" key="8">
    <source>
        <dbReference type="PROSITE" id="PS50071"/>
    </source>
</evidence>
<feature type="compositionally biased region" description="Basic residues" evidence="7">
    <location>
        <begin position="140"/>
        <end position="151"/>
    </location>
</feature>
<evidence type="ECO:0000256" key="3">
    <source>
        <dbReference type="ARBA" id="ARBA00023155"/>
    </source>
</evidence>
<dbReference type="PANTHER" id="PTHR24329">
    <property type="entry name" value="HOMEOBOX PROTEIN ARISTALESS"/>
    <property type="match status" value="1"/>
</dbReference>
<evidence type="ECO:0000256" key="5">
    <source>
        <dbReference type="PROSITE-ProRule" id="PRU00108"/>
    </source>
</evidence>
<dbReference type="PROSITE" id="PS50803">
    <property type="entry name" value="OAR"/>
    <property type="match status" value="1"/>
</dbReference>
<name>A0A1D1W0G3_RAMVA</name>
<keyword evidence="11" id="KW-1185">Reference proteome</keyword>
<gene>
    <name evidence="10" type="primary">RvY_15027-1</name>
    <name evidence="10" type="synonym">RvY_15027.1</name>
    <name evidence="10" type="ORF">RvY_15027</name>
</gene>
<feature type="region of interest" description="Disordered" evidence="7">
    <location>
        <begin position="18"/>
        <end position="152"/>
    </location>
</feature>
<sequence>MDFFANPRYYSIENMLNCTSNKLPTKDKEPSVQAEKEQKEMTGHSASPAADTQMVSASSHLQRDSVLHSNRHTSCQSTPHHEDIPRPSNDKDHGRTMDKEVDDAKPAQDEEEDLSLSDEANSHCMDVVEEGPHSPSTSRQKGRGRKIRRSRTTFTTYQLHQLERSFDKTQYPDVFTREELAYRLELSEARVQVWFQNRRAKYRKREKFQPQDFPTASAANHNLQAFFGLNGNGSTASHLQQQLHCRNASLVPDFAFQQGRHASFAPVSAGSLNAPSPSPEHLLAHLRKYPPVHPAAFNIGPGSGPFMASGPYSLEAQLSIRQHFFHMLMETKSPHAPFPTMDIPPRSSTPSTSTIKDKRNAINRPLPEDLKKTSLDLLRFKAKEHSSSIGSSAHHSQRNGEDALQAT</sequence>
<evidence type="ECO:0000313" key="11">
    <source>
        <dbReference type="Proteomes" id="UP000186922"/>
    </source>
</evidence>
<organism evidence="10 11">
    <name type="scientific">Ramazzottius varieornatus</name>
    <name type="common">Water bear</name>
    <name type="synonym">Tardigrade</name>
    <dbReference type="NCBI Taxonomy" id="947166"/>
    <lineage>
        <taxon>Eukaryota</taxon>
        <taxon>Metazoa</taxon>
        <taxon>Ecdysozoa</taxon>
        <taxon>Tardigrada</taxon>
        <taxon>Eutardigrada</taxon>
        <taxon>Parachela</taxon>
        <taxon>Hypsibioidea</taxon>
        <taxon>Ramazzottiidae</taxon>
        <taxon>Ramazzottius</taxon>
    </lineage>
</organism>
<evidence type="ECO:0000256" key="7">
    <source>
        <dbReference type="SAM" id="MobiDB-lite"/>
    </source>
</evidence>
<dbReference type="InterPro" id="IPR001356">
    <property type="entry name" value="HD"/>
</dbReference>
<dbReference type="Proteomes" id="UP000186922">
    <property type="component" value="Unassembled WGS sequence"/>
</dbReference>
<dbReference type="SMART" id="SM00389">
    <property type="entry name" value="HOX"/>
    <property type="match status" value="1"/>
</dbReference>
<keyword evidence="2 5" id="KW-0238">DNA-binding</keyword>
<protein>
    <recommendedName>
        <fullName evidence="12">Homeobox domain-containing protein</fullName>
    </recommendedName>
</protein>
<feature type="region of interest" description="Disordered" evidence="7">
    <location>
        <begin position="338"/>
        <end position="368"/>
    </location>
</feature>
<evidence type="ECO:0000313" key="10">
    <source>
        <dbReference type="EMBL" id="GAV04804.1"/>
    </source>
</evidence>
<dbReference type="GO" id="GO:0000977">
    <property type="term" value="F:RNA polymerase II transcription regulatory region sequence-specific DNA binding"/>
    <property type="evidence" value="ECO:0007669"/>
    <property type="project" value="TreeGrafter"/>
</dbReference>
<accession>A0A1D1W0G3</accession>
<dbReference type="CDD" id="cd00086">
    <property type="entry name" value="homeodomain"/>
    <property type="match status" value="1"/>
</dbReference>
<evidence type="ECO:0000256" key="1">
    <source>
        <dbReference type="ARBA" id="ARBA00004123"/>
    </source>
</evidence>
<feature type="compositionally biased region" description="Basic and acidic residues" evidence="7">
    <location>
        <begin position="79"/>
        <end position="108"/>
    </location>
</feature>
<dbReference type="InterPro" id="IPR009057">
    <property type="entry name" value="Homeodomain-like_sf"/>
</dbReference>
<feature type="domain" description="OAR" evidence="9">
    <location>
        <begin position="373"/>
        <end position="386"/>
    </location>
</feature>
<dbReference type="InterPro" id="IPR017970">
    <property type="entry name" value="Homeobox_CS"/>
</dbReference>
<comment type="subcellular location">
    <subcellularLocation>
        <location evidence="1 5 6">Nucleus</location>
    </subcellularLocation>
</comment>
<evidence type="ECO:0000259" key="9">
    <source>
        <dbReference type="PROSITE" id="PS50803"/>
    </source>
</evidence>
<feature type="domain" description="Homeobox" evidence="8">
    <location>
        <begin position="145"/>
        <end position="205"/>
    </location>
</feature>
<dbReference type="EMBL" id="BDGG01000011">
    <property type="protein sequence ID" value="GAV04804.1"/>
    <property type="molecule type" value="Genomic_DNA"/>
</dbReference>
<dbReference type="Pfam" id="PF00046">
    <property type="entry name" value="Homeodomain"/>
    <property type="match status" value="1"/>
</dbReference>
<dbReference type="GO" id="GO:0005634">
    <property type="term" value="C:nucleus"/>
    <property type="evidence" value="ECO:0007669"/>
    <property type="project" value="UniProtKB-SubCell"/>
</dbReference>
<dbReference type="PROSITE" id="PS00027">
    <property type="entry name" value="HOMEOBOX_1"/>
    <property type="match status" value="1"/>
</dbReference>
<feature type="region of interest" description="Disordered" evidence="7">
    <location>
        <begin position="383"/>
        <end position="407"/>
    </location>
</feature>
<evidence type="ECO:0000256" key="2">
    <source>
        <dbReference type="ARBA" id="ARBA00023125"/>
    </source>
</evidence>
<feature type="DNA-binding region" description="Homeobox" evidence="5">
    <location>
        <begin position="147"/>
        <end position="206"/>
    </location>
</feature>